<evidence type="ECO:0000313" key="3">
    <source>
        <dbReference type="Proteomes" id="UP001162905"/>
    </source>
</evidence>
<accession>A0ABS9I306</accession>
<dbReference type="InterPro" id="IPR045792">
    <property type="entry name" value="DUF6036"/>
</dbReference>
<keyword evidence="3" id="KW-1185">Reference proteome</keyword>
<dbReference type="Pfam" id="PF19502">
    <property type="entry name" value="DUF6036"/>
    <property type="match status" value="1"/>
</dbReference>
<name>A0ABS9I306_9PSED</name>
<organism evidence="2 3">
    <name type="scientific">Pseudomonas petrae</name>
    <dbReference type="NCBI Taxonomy" id="2912190"/>
    <lineage>
        <taxon>Bacteria</taxon>
        <taxon>Pseudomonadati</taxon>
        <taxon>Pseudomonadota</taxon>
        <taxon>Gammaproteobacteria</taxon>
        <taxon>Pseudomonadales</taxon>
        <taxon>Pseudomonadaceae</taxon>
        <taxon>Pseudomonas</taxon>
    </lineage>
</organism>
<evidence type="ECO:0000259" key="1">
    <source>
        <dbReference type="Pfam" id="PF19502"/>
    </source>
</evidence>
<gene>
    <name evidence="2" type="ORF">L4G47_08050</name>
</gene>
<dbReference type="EMBL" id="JAKJXH010000006">
    <property type="protein sequence ID" value="MCF7542173.1"/>
    <property type="molecule type" value="Genomic_DNA"/>
</dbReference>
<sequence length="215" mass="23240">MNKSAVYDVRPAILNCDTALGRALVTMFKSVESELTCENAPSAALTVVIFGGCAVHLYTSHRVSSDVDAEFFAPEWPSSMDLQAMLAAVPQTFVDERSGRIVELSYDLNFTSGLGPLHEDYLERGVPLDAFGPLSPLSVLIASPVDLAISKLGRGTEQDISDIFALLRTGFILAAEFERLALQAIDCYVGNHEPPTSILTNILQDYLETTDGQPG</sequence>
<comment type="caution">
    <text evidence="2">The sequence shown here is derived from an EMBL/GenBank/DDBJ whole genome shotgun (WGS) entry which is preliminary data.</text>
</comment>
<reference evidence="2" key="1">
    <citation type="submission" date="2022-01" db="EMBL/GenBank/DDBJ databases">
        <title>Pseudomonas sp. nov. isolated from Antarctic regolith.</title>
        <authorList>
            <person name="Novakova D."/>
            <person name="Sedlar K."/>
        </authorList>
    </citation>
    <scope>NUCLEOTIDE SEQUENCE</scope>
    <source>
        <strain evidence="2">P2647</strain>
    </source>
</reference>
<protein>
    <recommendedName>
        <fullName evidence="1">DUF6036 domain-containing protein</fullName>
    </recommendedName>
</protein>
<evidence type="ECO:0000313" key="2">
    <source>
        <dbReference type="EMBL" id="MCF7542173.1"/>
    </source>
</evidence>
<dbReference type="Proteomes" id="UP001162905">
    <property type="component" value="Unassembled WGS sequence"/>
</dbReference>
<feature type="domain" description="DUF6036" evidence="1">
    <location>
        <begin position="42"/>
        <end position="165"/>
    </location>
</feature>
<dbReference type="RefSeq" id="WP_237251367.1">
    <property type="nucleotide sequence ID" value="NZ_JAKJXE010000004.1"/>
</dbReference>
<proteinExistence type="predicted"/>